<accession>A0A6J5PR84</accession>
<name>A0A6J5PR84_9CAUD</name>
<evidence type="ECO:0000313" key="1">
    <source>
        <dbReference type="EMBL" id="CAB4172526.1"/>
    </source>
</evidence>
<dbReference type="EMBL" id="LR796886">
    <property type="protein sequence ID" value="CAB4172526.1"/>
    <property type="molecule type" value="Genomic_DNA"/>
</dbReference>
<gene>
    <name evidence="1" type="ORF">UFOVP934_15</name>
</gene>
<proteinExistence type="predicted"/>
<sequence length="51" mass="5585">MTDDELDELDELALVICASIDEGEPCADGPCDRCTRTAEAVVEFLSKQTEH</sequence>
<organism evidence="1">
    <name type="scientific">uncultured Caudovirales phage</name>
    <dbReference type="NCBI Taxonomy" id="2100421"/>
    <lineage>
        <taxon>Viruses</taxon>
        <taxon>Duplodnaviria</taxon>
        <taxon>Heunggongvirae</taxon>
        <taxon>Uroviricota</taxon>
        <taxon>Caudoviricetes</taxon>
        <taxon>Peduoviridae</taxon>
        <taxon>Maltschvirus</taxon>
        <taxon>Maltschvirus maltsch</taxon>
    </lineage>
</organism>
<reference evidence="1" key="1">
    <citation type="submission" date="2020-05" db="EMBL/GenBank/DDBJ databases">
        <authorList>
            <person name="Chiriac C."/>
            <person name="Salcher M."/>
            <person name="Ghai R."/>
            <person name="Kavagutti S V."/>
        </authorList>
    </citation>
    <scope>NUCLEOTIDE SEQUENCE</scope>
</reference>
<protein>
    <submittedName>
        <fullName evidence="1">Uncharacterized protein</fullName>
    </submittedName>
</protein>